<evidence type="ECO:0000256" key="1">
    <source>
        <dbReference type="SAM" id="Coils"/>
    </source>
</evidence>
<feature type="region of interest" description="Disordered" evidence="2">
    <location>
        <begin position="105"/>
        <end position="164"/>
    </location>
</feature>
<proteinExistence type="predicted"/>
<gene>
    <name evidence="4" type="ORF">BDP27DRAFT_1415363</name>
    <name evidence="3" type="ORF">BDP27DRAFT_1488838</name>
</gene>
<comment type="caution">
    <text evidence="4">The sequence shown here is derived from an EMBL/GenBank/DDBJ whole genome shotgun (WGS) entry which is preliminary data.</text>
</comment>
<feature type="compositionally biased region" description="Basic residues" evidence="2">
    <location>
        <begin position="1"/>
        <end position="20"/>
    </location>
</feature>
<evidence type="ECO:0000313" key="3">
    <source>
        <dbReference type="EMBL" id="KAF9061281.1"/>
    </source>
</evidence>
<protein>
    <submittedName>
        <fullName evidence="4">Uncharacterized protein</fullName>
    </submittedName>
</protein>
<feature type="region of interest" description="Disordered" evidence="2">
    <location>
        <begin position="179"/>
        <end position="200"/>
    </location>
</feature>
<accession>A0A9P5UDW0</accession>
<feature type="coiled-coil region" evidence="1">
    <location>
        <begin position="406"/>
        <end position="450"/>
    </location>
</feature>
<evidence type="ECO:0000313" key="5">
    <source>
        <dbReference type="Proteomes" id="UP000772434"/>
    </source>
</evidence>
<feature type="region of interest" description="Disordered" evidence="2">
    <location>
        <begin position="214"/>
        <end position="245"/>
    </location>
</feature>
<feature type="compositionally biased region" description="Polar residues" evidence="2">
    <location>
        <begin position="188"/>
        <end position="200"/>
    </location>
</feature>
<dbReference type="Proteomes" id="UP000772434">
    <property type="component" value="Unassembled WGS sequence"/>
</dbReference>
<keyword evidence="1" id="KW-0175">Coiled coil</keyword>
<reference evidence="4" key="1">
    <citation type="submission" date="2020-11" db="EMBL/GenBank/DDBJ databases">
        <authorList>
            <consortium name="DOE Joint Genome Institute"/>
            <person name="Ahrendt S."/>
            <person name="Riley R."/>
            <person name="Andreopoulos W."/>
            <person name="Labutti K."/>
            <person name="Pangilinan J."/>
            <person name="Ruiz-Duenas F.J."/>
            <person name="Barrasa J.M."/>
            <person name="Sanchez-Garcia M."/>
            <person name="Camarero S."/>
            <person name="Miyauchi S."/>
            <person name="Serrano A."/>
            <person name="Linde D."/>
            <person name="Babiker R."/>
            <person name="Drula E."/>
            <person name="Ayuso-Fernandez I."/>
            <person name="Pacheco R."/>
            <person name="Padilla G."/>
            <person name="Ferreira P."/>
            <person name="Barriuso J."/>
            <person name="Kellner H."/>
            <person name="Castanera R."/>
            <person name="Alfaro M."/>
            <person name="Ramirez L."/>
            <person name="Pisabarro A.G."/>
            <person name="Kuo A."/>
            <person name="Tritt A."/>
            <person name="Lipzen A."/>
            <person name="He G."/>
            <person name="Yan M."/>
            <person name="Ng V."/>
            <person name="Cullen D."/>
            <person name="Martin F."/>
            <person name="Rosso M.-N."/>
            <person name="Henrissat B."/>
            <person name="Hibbett D."/>
            <person name="Martinez A.T."/>
            <person name="Grigoriev I.V."/>
        </authorList>
    </citation>
    <scope>NUCLEOTIDE SEQUENCE</scope>
    <source>
        <strain evidence="4">AH 40177</strain>
    </source>
</reference>
<feature type="compositionally biased region" description="Low complexity" evidence="2">
    <location>
        <begin position="21"/>
        <end position="32"/>
    </location>
</feature>
<name>A0A9P5UDW0_9AGAR</name>
<feature type="region of interest" description="Disordered" evidence="2">
    <location>
        <begin position="1"/>
        <end position="53"/>
    </location>
</feature>
<feature type="compositionally biased region" description="Low complexity" evidence="2">
    <location>
        <begin position="143"/>
        <end position="164"/>
    </location>
</feature>
<feature type="compositionally biased region" description="Low complexity" evidence="2">
    <location>
        <begin position="265"/>
        <end position="277"/>
    </location>
</feature>
<dbReference type="AlphaFoldDB" id="A0A9P5UDW0"/>
<organism evidence="4 5">
    <name type="scientific">Rhodocollybia butyracea</name>
    <dbReference type="NCBI Taxonomy" id="206335"/>
    <lineage>
        <taxon>Eukaryota</taxon>
        <taxon>Fungi</taxon>
        <taxon>Dikarya</taxon>
        <taxon>Basidiomycota</taxon>
        <taxon>Agaricomycotina</taxon>
        <taxon>Agaricomycetes</taxon>
        <taxon>Agaricomycetidae</taxon>
        <taxon>Agaricales</taxon>
        <taxon>Marasmiineae</taxon>
        <taxon>Omphalotaceae</taxon>
        <taxon>Rhodocollybia</taxon>
    </lineage>
</organism>
<dbReference type="EMBL" id="JADNRY010000009">
    <property type="protein sequence ID" value="KAF9075586.1"/>
    <property type="molecule type" value="Genomic_DNA"/>
</dbReference>
<evidence type="ECO:0000256" key="2">
    <source>
        <dbReference type="SAM" id="MobiDB-lite"/>
    </source>
</evidence>
<keyword evidence="5" id="KW-1185">Reference proteome</keyword>
<dbReference type="EMBL" id="JADNRY010000208">
    <property type="protein sequence ID" value="KAF9061281.1"/>
    <property type="molecule type" value="Genomic_DNA"/>
</dbReference>
<feature type="region of interest" description="Disordered" evidence="2">
    <location>
        <begin position="265"/>
        <end position="289"/>
    </location>
</feature>
<dbReference type="OrthoDB" id="3060861at2759"/>
<evidence type="ECO:0000313" key="4">
    <source>
        <dbReference type="EMBL" id="KAF9075586.1"/>
    </source>
</evidence>
<feature type="compositionally biased region" description="Low complexity" evidence="2">
    <location>
        <begin position="219"/>
        <end position="228"/>
    </location>
</feature>
<sequence>MTTSPRKKSQKTPTKRKKSASKSVSKSPSKGSTTATAPEPKQKQSRRPRQCLKCPDRPLCTALQCVHSKAYKDLCKSVTAAGITIPNDTVPATVLQLLLDQQRNPSASISSPVPNAGTALPDTGPPPFSIQEQGASLYPVGPSNLHGASGSSSSGPSGSEYFSQSTTLAGANQSPALAFPGVSVEGSGPSQPAPSNMLSTAQQSAILHPQLAQRDSVYSVPSTPSRRQSPPPFLPGSSESNNLFTQSPFTLANSLIDPELLTLSSSTSVTPGGSDDSPFPRSRSAGRLRASEHSPIFGFVDGAGKGQKEWRVVREQPLPPALERSAESTRAYRRRIATIIRRCERISAETGCWLYLAALHPNSHEQFSHYTSQRLEAERTLASLDDLHGSATTMFEILQRSGREGAQKLTATLQRTEATLKRVQEDNDELRIEKDRLEKETREKDELINRLRSFQPTT</sequence>